<evidence type="ECO:0000313" key="1">
    <source>
        <dbReference type="EMBL" id="OMJ81334.1"/>
    </source>
</evidence>
<dbReference type="AlphaFoldDB" id="A0A1R2BX44"/>
<sequence length="492" mass="56554">MSTLVQEHSEAPDYCTVNAGISFFSKCKSQSCSVYKQNIVINLGYVTGDLGRLSQSLLCPVCKTVANEFFKIGIACCEVFINGKNNDGKKVRIFKSVSNFEDIDFKLENYRFIMLESWVFTDPPKFNILWAHSLTSDKYFKLKDTETEITLSDYVEKFENSLKVPKTSQVYYFEGNQVYKLNPKLTSIDNPLSVVNIETRNPKTLTFLIQNQNQVKITVANNNFSKTLYDAIFELSTYYDIRNYFLSNLCIIGSSNQRYNLNTLIAIIPDTEIISFVWFDLSKKFHLTINYKELDYTGFEFDPNTEISEIKAMLSLWSNIPIEYIEISLTYCVIENGTLNSNNFELIILKDLSIGGIMTLPFFDNASNIIHCENSENAPIFRIVKEGLNWKSVCRNKKCSANNQIVISNSGFGIKEYNKNITGVQCPVCSKKVNPESLGFYKCRQIFLGTTLDRKIIKGNPTVYENDKFNYFSEENAKREWLRLKIQVEKII</sequence>
<protein>
    <submittedName>
        <fullName evidence="1">Uncharacterized protein</fullName>
    </submittedName>
</protein>
<evidence type="ECO:0000313" key="2">
    <source>
        <dbReference type="Proteomes" id="UP000187209"/>
    </source>
</evidence>
<dbReference type="EMBL" id="MPUH01000385">
    <property type="protein sequence ID" value="OMJ81334.1"/>
    <property type="molecule type" value="Genomic_DNA"/>
</dbReference>
<keyword evidence="2" id="KW-1185">Reference proteome</keyword>
<reference evidence="1 2" key="1">
    <citation type="submission" date="2016-11" db="EMBL/GenBank/DDBJ databases">
        <title>The macronuclear genome of Stentor coeruleus: a giant cell with tiny introns.</title>
        <authorList>
            <person name="Slabodnick M."/>
            <person name="Ruby J.G."/>
            <person name="Reiff S.B."/>
            <person name="Swart E.C."/>
            <person name="Gosai S."/>
            <person name="Prabakaran S."/>
            <person name="Witkowska E."/>
            <person name="Larue G.E."/>
            <person name="Fisher S."/>
            <person name="Freeman R.M."/>
            <person name="Gunawardena J."/>
            <person name="Chu W."/>
            <person name="Stover N.A."/>
            <person name="Gregory B.D."/>
            <person name="Nowacki M."/>
            <person name="Derisi J."/>
            <person name="Roy S.W."/>
            <person name="Marshall W.F."/>
            <person name="Sood P."/>
        </authorList>
    </citation>
    <scope>NUCLEOTIDE SEQUENCE [LARGE SCALE GENOMIC DNA]</scope>
    <source>
        <strain evidence="1">WM001</strain>
    </source>
</reference>
<organism evidence="1 2">
    <name type="scientific">Stentor coeruleus</name>
    <dbReference type="NCBI Taxonomy" id="5963"/>
    <lineage>
        <taxon>Eukaryota</taxon>
        <taxon>Sar</taxon>
        <taxon>Alveolata</taxon>
        <taxon>Ciliophora</taxon>
        <taxon>Postciliodesmatophora</taxon>
        <taxon>Heterotrichea</taxon>
        <taxon>Heterotrichida</taxon>
        <taxon>Stentoridae</taxon>
        <taxon>Stentor</taxon>
    </lineage>
</organism>
<accession>A0A1R2BX44</accession>
<comment type="caution">
    <text evidence="1">The sequence shown here is derived from an EMBL/GenBank/DDBJ whole genome shotgun (WGS) entry which is preliminary data.</text>
</comment>
<dbReference type="Proteomes" id="UP000187209">
    <property type="component" value="Unassembled WGS sequence"/>
</dbReference>
<name>A0A1R2BX44_9CILI</name>
<gene>
    <name evidence="1" type="ORF">SteCoe_18258</name>
</gene>
<proteinExistence type="predicted"/>